<dbReference type="Proteomes" id="UP001295469">
    <property type="component" value="Chromosome C02"/>
</dbReference>
<feature type="compositionally biased region" description="Polar residues" evidence="1">
    <location>
        <begin position="59"/>
        <end position="68"/>
    </location>
</feature>
<dbReference type="AlphaFoldDB" id="A0A816K7L3"/>
<feature type="non-terminal residue" evidence="2">
    <location>
        <position position="124"/>
    </location>
</feature>
<evidence type="ECO:0000313" key="2">
    <source>
        <dbReference type="EMBL" id="CAF1920792.1"/>
    </source>
</evidence>
<name>A0A816K7L3_BRANA</name>
<feature type="region of interest" description="Disordered" evidence="1">
    <location>
        <begin position="1"/>
        <end position="85"/>
    </location>
</feature>
<organism evidence="2">
    <name type="scientific">Brassica napus</name>
    <name type="common">Rape</name>
    <dbReference type="NCBI Taxonomy" id="3708"/>
    <lineage>
        <taxon>Eukaryota</taxon>
        <taxon>Viridiplantae</taxon>
        <taxon>Streptophyta</taxon>
        <taxon>Embryophyta</taxon>
        <taxon>Tracheophyta</taxon>
        <taxon>Spermatophyta</taxon>
        <taxon>Magnoliopsida</taxon>
        <taxon>eudicotyledons</taxon>
        <taxon>Gunneridae</taxon>
        <taxon>Pentapetalae</taxon>
        <taxon>rosids</taxon>
        <taxon>malvids</taxon>
        <taxon>Brassicales</taxon>
        <taxon>Brassicaceae</taxon>
        <taxon>Brassiceae</taxon>
        <taxon>Brassica</taxon>
    </lineage>
</organism>
<feature type="compositionally biased region" description="Polar residues" evidence="1">
    <location>
        <begin position="14"/>
        <end position="28"/>
    </location>
</feature>
<accession>A0A816K7L3</accession>
<proteinExistence type="predicted"/>
<evidence type="ECO:0000256" key="1">
    <source>
        <dbReference type="SAM" id="MobiDB-lite"/>
    </source>
</evidence>
<gene>
    <name evidence="2" type="ORF">DARMORV10_C02P57570.1</name>
</gene>
<dbReference type="EMBL" id="HG994366">
    <property type="protein sequence ID" value="CAF1920792.1"/>
    <property type="molecule type" value="Genomic_DNA"/>
</dbReference>
<protein>
    <submittedName>
        <fullName evidence="2">(rape) hypothetical protein</fullName>
    </submittedName>
</protein>
<reference evidence="2" key="1">
    <citation type="submission" date="2021-01" db="EMBL/GenBank/DDBJ databases">
        <authorList>
            <consortium name="Genoscope - CEA"/>
            <person name="William W."/>
        </authorList>
    </citation>
    <scope>NUCLEOTIDE SEQUENCE</scope>
</reference>
<sequence length="124" mass="14025">MNTSLVQPVRNKISPATSRQPYLNQQAPRASKHYSTARARETNMQWRARERPQTPPQTPVNHTCSPHTTPAPLGRNLYNCDFPPPPSIPTTEEVMTELQDVTVQYINCAYPTESAARRLRVIQG</sequence>